<dbReference type="Gene3D" id="2.40.50.140">
    <property type="entry name" value="Nucleic acid-binding proteins"/>
    <property type="match status" value="1"/>
</dbReference>
<name>A0A9X4L7T5_9STAP</name>
<feature type="region of interest" description="Disordered" evidence="4">
    <location>
        <begin position="100"/>
        <end position="126"/>
    </location>
</feature>
<keyword evidence="1 2" id="KW-0238">DNA-binding</keyword>
<dbReference type="Pfam" id="PF00436">
    <property type="entry name" value="SSB"/>
    <property type="match status" value="1"/>
</dbReference>
<accession>A0A9X4L7T5</accession>
<evidence type="ECO:0000256" key="1">
    <source>
        <dbReference type="ARBA" id="ARBA00023125"/>
    </source>
</evidence>
<dbReference type="GO" id="GO:0003697">
    <property type="term" value="F:single-stranded DNA binding"/>
    <property type="evidence" value="ECO:0007669"/>
    <property type="project" value="InterPro"/>
</dbReference>
<dbReference type="GO" id="GO:0009295">
    <property type="term" value="C:nucleoid"/>
    <property type="evidence" value="ECO:0007669"/>
    <property type="project" value="TreeGrafter"/>
</dbReference>
<gene>
    <name evidence="5" type="ORF">M4L21_05130</name>
</gene>
<dbReference type="PANTHER" id="PTHR10302:SF0">
    <property type="entry name" value="SINGLE-STRANDED DNA-BINDING PROTEIN, MITOCHONDRIAL"/>
    <property type="match status" value="1"/>
</dbReference>
<protein>
    <recommendedName>
        <fullName evidence="2 3">Single-stranded DNA-binding protein</fullName>
    </recommendedName>
</protein>
<dbReference type="AlphaFoldDB" id="A0A9X4L7T5"/>
<dbReference type="InterPro" id="IPR011344">
    <property type="entry name" value="ssDNA-bd"/>
</dbReference>
<dbReference type="InterPro" id="IPR012340">
    <property type="entry name" value="NA-bd_OB-fold"/>
</dbReference>
<dbReference type="NCBIfam" id="TIGR00621">
    <property type="entry name" value="ssb"/>
    <property type="match status" value="1"/>
</dbReference>
<dbReference type="PROSITE" id="PS50935">
    <property type="entry name" value="SSB"/>
    <property type="match status" value="1"/>
</dbReference>
<dbReference type="GO" id="GO:0006260">
    <property type="term" value="P:DNA replication"/>
    <property type="evidence" value="ECO:0007669"/>
    <property type="project" value="InterPro"/>
</dbReference>
<dbReference type="SUPFAM" id="SSF50249">
    <property type="entry name" value="Nucleic acid-binding proteins"/>
    <property type="match status" value="1"/>
</dbReference>
<feature type="compositionally biased region" description="Polar residues" evidence="4">
    <location>
        <begin position="100"/>
        <end position="114"/>
    </location>
</feature>
<evidence type="ECO:0000313" key="6">
    <source>
        <dbReference type="Proteomes" id="UP001152302"/>
    </source>
</evidence>
<dbReference type="PANTHER" id="PTHR10302">
    <property type="entry name" value="SINGLE-STRANDED DNA-BINDING PROTEIN"/>
    <property type="match status" value="1"/>
</dbReference>
<dbReference type="PIRSF" id="PIRSF002070">
    <property type="entry name" value="SSB"/>
    <property type="match status" value="1"/>
</dbReference>
<evidence type="ECO:0000256" key="3">
    <source>
        <dbReference type="RuleBase" id="RU000524"/>
    </source>
</evidence>
<dbReference type="CDD" id="cd04496">
    <property type="entry name" value="SSB_OBF"/>
    <property type="match status" value="1"/>
</dbReference>
<reference evidence="5" key="1">
    <citation type="submission" date="2022-05" db="EMBL/GenBank/DDBJ databases">
        <title>Comparative genomics of Staphylococcus equorum isolates.</title>
        <authorList>
            <person name="Luelf R.H."/>
        </authorList>
    </citation>
    <scope>NUCLEOTIDE SEQUENCE</scope>
    <source>
        <strain evidence="5">TMW 2.2343</strain>
    </source>
</reference>
<proteinExistence type="predicted"/>
<sequence>MTNSIIYTGRITKDLEIKEVGQNKVTHFSLAVDNPFKRDDTSFFHIEAWNRTADLLTEYCGKGSKILVEGSARQNTFTDKEGNNRERVVFNANRIEFLDTKSSGNQGKQDNPFANGSKDIESELPF</sequence>
<dbReference type="Proteomes" id="UP001152302">
    <property type="component" value="Unassembled WGS sequence"/>
</dbReference>
<evidence type="ECO:0000256" key="4">
    <source>
        <dbReference type="SAM" id="MobiDB-lite"/>
    </source>
</evidence>
<comment type="caution">
    <text evidence="5">The sequence shown here is derived from an EMBL/GenBank/DDBJ whole genome shotgun (WGS) entry which is preliminary data.</text>
</comment>
<dbReference type="EMBL" id="JAMBPX010000003">
    <property type="protein sequence ID" value="MDG0858706.1"/>
    <property type="molecule type" value="Genomic_DNA"/>
</dbReference>
<evidence type="ECO:0000313" key="5">
    <source>
        <dbReference type="EMBL" id="MDG0858706.1"/>
    </source>
</evidence>
<dbReference type="RefSeq" id="WP_057511900.1">
    <property type="nucleotide sequence ID" value="NZ_JAMBPV010000005.1"/>
</dbReference>
<evidence type="ECO:0000256" key="2">
    <source>
        <dbReference type="PIRNR" id="PIRNR002070"/>
    </source>
</evidence>
<dbReference type="InterPro" id="IPR000424">
    <property type="entry name" value="Primosome_PriB/ssb"/>
</dbReference>
<organism evidence="5 6">
    <name type="scientific">Staphylococcus equorum</name>
    <dbReference type="NCBI Taxonomy" id="246432"/>
    <lineage>
        <taxon>Bacteria</taxon>
        <taxon>Bacillati</taxon>
        <taxon>Bacillota</taxon>
        <taxon>Bacilli</taxon>
        <taxon>Bacillales</taxon>
        <taxon>Staphylococcaceae</taxon>
        <taxon>Staphylococcus</taxon>
    </lineage>
</organism>